<keyword evidence="5" id="KW-1185">Reference proteome</keyword>
<dbReference type="AlphaFoldDB" id="A0A2I0HJB8"/>
<dbReference type="GO" id="GO:0080008">
    <property type="term" value="C:Cul4-RING E3 ubiquitin ligase complex"/>
    <property type="evidence" value="ECO:0007669"/>
    <property type="project" value="TreeGrafter"/>
</dbReference>
<dbReference type="GO" id="GO:0016567">
    <property type="term" value="P:protein ubiquitination"/>
    <property type="evidence" value="ECO:0007669"/>
    <property type="project" value="InterPro"/>
</dbReference>
<dbReference type="EMBL" id="PGOL01008362">
    <property type="protein sequence ID" value="PKI31778.1"/>
    <property type="molecule type" value="Genomic_DNA"/>
</dbReference>
<evidence type="ECO:0000313" key="4">
    <source>
        <dbReference type="EMBL" id="PKI31778.1"/>
    </source>
</evidence>
<comment type="subcellular location">
    <subcellularLocation>
        <location evidence="1">Nucleus</location>
    </subcellularLocation>
</comment>
<feature type="compositionally biased region" description="Acidic residues" evidence="3">
    <location>
        <begin position="46"/>
        <end position="68"/>
    </location>
</feature>
<dbReference type="PANTHER" id="PTHR13129">
    <property type="entry name" value="VPRBP PROTEIN-RELATED"/>
    <property type="match status" value="1"/>
</dbReference>
<name>A0A2I0HJB8_PUNGR</name>
<organism evidence="4 5">
    <name type="scientific">Punica granatum</name>
    <name type="common">Pomegranate</name>
    <dbReference type="NCBI Taxonomy" id="22663"/>
    <lineage>
        <taxon>Eukaryota</taxon>
        <taxon>Viridiplantae</taxon>
        <taxon>Streptophyta</taxon>
        <taxon>Embryophyta</taxon>
        <taxon>Tracheophyta</taxon>
        <taxon>Spermatophyta</taxon>
        <taxon>Magnoliopsida</taxon>
        <taxon>eudicotyledons</taxon>
        <taxon>Gunneridae</taxon>
        <taxon>Pentapetalae</taxon>
        <taxon>rosids</taxon>
        <taxon>malvids</taxon>
        <taxon>Myrtales</taxon>
        <taxon>Lythraceae</taxon>
        <taxon>Punica</taxon>
    </lineage>
</organism>
<feature type="region of interest" description="Disordered" evidence="3">
    <location>
        <begin position="151"/>
        <end position="233"/>
    </location>
</feature>
<dbReference type="Proteomes" id="UP000233551">
    <property type="component" value="Unassembled WGS sequence"/>
</dbReference>
<gene>
    <name evidence="4" type="ORF">CRG98_047832</name>
</gene>
<comment type="caution">
    <text evidence="4">The sequence shown here is derived from an EMBL/GenBank/DDBJ whole genome shotgun (WGS) entry which is preliminary data.</text>
</comment>
<proteinExistence type="predicted"/>
<feature type="compositionally biased region" description="Acidic residues" evidence="3">
    <location>
        <begin position="81"/>
        <end position="108"/>
    </location>
</feature>
<feature type="region of interest" description="Disordered" evidence="3">
    <location>
        <begin position="25"/>
        <end position="129"/>
    </location>
</feature>
<evidence type="ECO:0000256" key="1">
    <source>
        <dbReference type="ARBA" id="ARBA00004123"/>
    </source>
</evidence>
<keyword evidence="2" id="KW-0539">Nucleus</keyword>
<feature type="compositionally biased region" description="Polar residues" evidence="3">
    <location>
        <begin position="153"/>
        <end position="164"/>
    </location>
</feature>
<feature type="compositionally biased region" description="Basic and acidic residues" evidence="3">
    <location>
        <begin position="202"/>
        <end position="233"/>
    </location>
</feature>
<dbReference type="InterPro" id="IPR015943">
    <property type="entry name" value="WD40/YVTN_repeat-like_dom_sf"/>
</dbReference>
<sequence length="233" mass="25158">MVLWNGVLWDRRVSGPVHRLDQFTDYGGGGFHPAGNEVGRRRPTDDDSDPDDAEESEDDGDEDDEDRDVDPILGPGLGGDSDSDPDSLMNGDDDDDSVTDLDDDDDDGDFRAKSQIGNSSQGEKGGGPLLEDVLICGLSAKLMRYLRLRVLGDSSQKDTSQPSGGQYVEDVERPVGGDPQVDVGEPPDGLSDAVGLEEGADCDDRWHGRELGRDDSSRRWANPVEREGLVMAP</sequence>
<dbReference type="STRING" id="22663.A0A2I0HJB8"/>
<dbReference type="Gene3D" id="2.130.10.10">
    <property type="entry name" value="YVTN repeat-like/Quinoprotein amine dehydrogenase"/>
    <property type="match status" value="1"/>
</dbReference>
<evidence type="ECO:0000313" key="5">
    <source>
        <dbReference type="Proteomes" id="UP000233551"/>
    </source>
</evidence>
<dbReference type="GO" id="GO:0005634">
    <property type="term" value="C:nucleus"/>
    <property type="evidence" value="ECO:0007669"/>
    <property type="project" value="UniProtKB-SubCell"/>
</dbReference>
<reference evidence="4 5" key="1">
    <citation type="submission" date="2017-11" db="EMBL/GenBank/DDBJ databases">
        <title>De-novo sequencing of pomegranate (Punica granatum L.) genome.</title>
        <authorList>
            <person name="Akparov Z."/>
            <person name="Amiraslanov A."/>
            <person name="Hajiyeva S."/>
            <person name="Abbasov M."/>
            <person name="Kaur K."/>
            <person name="Hamwieh A."/>
            <person name="Solovyev V."/>
            <person name="Salamov A."/>
            <person name="Braich B."/>
            <person name="Kosarev P."/>
            <person name="Mahmoud A."/>
            <person name="Hajiyev E."/>
            <person name="Babayeva S."/>
            <person name="Izzatullayeva V."/>
            <person name="Mammadov A."/>
            <person name="Mammadov A."/>
            <person name="Sharifova S."/>
            <person name="Ojaghi J."/>
            <person name="Eynullazada K."/>
            <person name="Bayramov B."/>
            <person name="Abdulazimova A."/>
            <person name="Shahmuradov I."/>
        </authorList>
    </citation>
    <scope>NUCLEOTIDE SEQUENCE [LARGE SCALE GENOMIC DNA]</scope>
    <source>
        <strain evidence="5">cv. AG2017</strain>
        <tissue evidence="4">Leaf</tissue>
    </source>
</reference>
<accession>A0A2I0HJB8</accession>
<dbReference type="InterPro" id="IPR033270">
    <property type="entry name" value="VPRBP/DCAF1"/>
</dbReference>
<dbReference type="PANTHER" id="PTHR13129:SF4">
    <property type="entry name" value="DDB1- AND CUL4-ASSOCIATED FACTOR 1"/>
    <property type="match status" value="1"/>
</dbReference>
<evidence type="ECO:0000256" key="2">
    <source>
        <dbReference type="ARBA" id="ARBA00023242"/>
    </source>
</evidence>
<protein>
    <submittedName>
        <fullName evidence="4">Uncharacterized protein</fullName>
    </submittedName>
</protein>
<evidence type="ECO:0000256" key="3">
    <source>
        <dbReference type="SAM" id="MobiDB-lite"/>
    </source>
</evidence>